<dbReference type="PANTHER" id="PTHR24177">
    <property type="entry name" value="CASKIN"/>
    <property type="match status" value="1"/>
</dbReference>
<dbReference type="InterPro" id="IPR036770">
    <property type="entry name" value="Ankyrin_rpt-contain_sf"/>
</dbReference>
<dbReference type="GO" id="GO:0016020">
    <property type="term" value="C:membrane"/>
    <property type="evidence" value="ECO:0007669"/>
    <property type="project" value="TreeGrafter"/>
</dbReference>
<dbReference type="SMART" id="SM00248">
    <property type="entry name" value="ANK"/>
    <property type="match status" value="4"/>
</dbReference>
<keyword evidence="5" id="KW-1185">Reference proteome</keyword>
<feature type="transmembrane region" description="Helical" evidence="2">
    <location>
        <begin position="532"/>
        <end position="555"/>
    </location>
</feature>
<dbReference type="InterPro" id="IPR002110">
    <property type="entry name" value="Ankyrin_rpt"/>
</dbReference>
<keyword evidence="2" id="KW-1133">Transmembrane helix</keyword>
<keyword evidence="2" id="KW-0812">Transmembrane</keyword>
<sequence length="690" mass="78035">MAASSGSKPDHGLNQRLYDALKNQNAKEVIQLCQKAPDGPLHITSIHKDTVLHLACYSKQRDLALQLVRLLPNSLNQSLTEVKNDVGNTILHEVATANRMGDVAMVMLAKEPMLLSARNILGETQFFRAVWFGKIHMFNLLADEVDKDNDQERAKEHFQSTDKTILHIAIITEHFDLAMLIVRRYRDLIGMKDGNNMTALQHLATNPSAFRSGCKHGLFKGLIYHCIPIKKKTMEGEDLRTKNSDKWPLKLPIWEELGREKQRHASAWEVAQELIKNDTSWEVTENAALDQGEPNQEQSDGSSGSSHNTGREGFGIASQHLEEKKGQFCKEKKTKTSMTGIKTDETPLFLATTWSITELVEEILENYPQAVEHVNKKGRNILHVAIQYRQMKIFDMVTKNDMQARRLLRATDAQGNSLLHTVAKNRKGLIMETSQGPALDLQDQLLLFEKVKKLVKSDFFRLFNHKNQTAQELFADNYSKLHEDSKKWLEETSKNCTIVAVLIATVAFAAAYTVPGGNQQSSGIPVLLSKPFFVVFTLADVISLTFALTSVVSFLSILTSPFRLQDFKYSLPQKLMLAFTFLILSVTMMMVAFAATIILMIHDKESWTKIALYSVAFLPVLVFALSYSNLYAHLVKACSHLWQIIQKICPRCKGNRRHRNESRCMSSSNHPDQSHRSSFRRPSTPQITEV</sequence>
<evidence type="ECO:0000313" key="5">
    <source>
        <dbReference type="Proteomes" id="UP001168098"/>
    </source>
</evidence>
<feature type="transmembrane region" description="Helical" evidence="2">
    <location>
        <begin position="607"/>
        <end position="627"/>
    </location>
</feature>
<dbReference type="Gene3D" id="1.25.40.20">
    <property type="entry name" value="Ankyrin repeat-containing domain"/>
    <property type="match status" value="2"/>
</dbReference>
<evidence type="ECO:0000313" key="4">
    <source>
        <dbReference type="EMBL" id="KAJ9679552.1"/>
    </source>
</evidence>
<evidence type="ECO:0000256" key="2">
    <source>
        <dbReference type="SAM" id="Phobius"/>
    </source>
</evidence>
<dbReference type="AlphaFoldDB" id="A0AA39DES1"/>
<organism evidence="4 5">
    <name type="scientific">Vitis rotundifolia</name>
    <name type="common">Muscadine grape</name>
    <dbReference type="NCBI Taxonomy" id="103349"/>
    <lineage>
        <taxon>Eukaryota</taxon>
        <taxon>Viridiplantae</taxon>
        <taxon>Streptophyta</taxon>
        <taxon>Embryophyta</taxon>
        <taxon>Tracheophyta</taxon>
        <taxon>Spermatophyta</taxon>
        <taxon>Magnoliopsida</taxon>
        <taxon>eudicotyledons</taxon>
        <taxon>Gunneridae</taxon>
        <taxon>Pentapetalae</taxon>
        <taxon>rosids</taxon>
        <taxon>Vitales</taxon>
        <taxon>Vitaceae</taxon>
        <taxon>Viteae</taxon>
        <taxon>Vitis</taxon>
    </lineage>
</organism>
<keyword evidence="2" id="KW-0472">Membrane</keyword>
<dbReference type="Proteomes" id="UP001168098">
    <property type="component" value="Unassembled WGS sequence"/>
</dbReference>
<dbReference type="SUPFAM" id="SSF48403">
    <property type="entry name" value="Ankyrin repeat"/>
    <property type="match status" value="2"/>
</dbReference>
<evidence type="ECO:0000259" key="3">
    <source>
        <dbReference type="Pfam" id="PF13962"/>
    </source>
</evidence>
<feature type="compositionally biased region" description="Polar residues" evidence="1">
    <location>
        <begin position="293"/>
        <end position="308"/>
    </location>
</feature>
<dbReference type="InterPro" id="IPR026961">
    <property type="entry name" value="PGG_dom"/>
</dbReference>
<feature type="domain" description="PGG" evidence="3">
    <location>
        <begin position="486"/>
        <end position="599"/>
    </location>
</feature>
<feature type="region of interest" description="Disordered" evidence="1">
    <location>
        <begin position="289"/>
        <end position="313"/>
    </location>
</feature>
<accession>A0AA39DES1</accession>
<comment type="caution">
    <text evidence="4">The sequence shown here is derived from an EMBL/GenBank/DDBJ whole genome shotgun (WGS) entry which is preliminary data.</text>
</comment>
<dbReference type="Pfam" id="PF13962">
    <property type="entry name" value="PGG"/>
    <property type="match status" value="1"/>
</dbReference>
<name>A0AA39DES1_VITRO</name>
<dbReference type="EMBL" id="JARBHA010000016">
    <property type="protein sequence ID" value="KAJ9679552.1"/>
    <property type="molecule type" value="Genomic_DNA"/>
</dbReference>
<feature type="region of interest" description="Disordered" evidence="1">
    <location>
        <begin position="655"/>
        <end position="690"/>
    </location>
</feature>
<reference evidence="4 5" key="1">
    <citation type="journal article" date="2023" name="BMC Biotechnol.">
        <title>Vitis rotundifolia cv Carlos genome sequencing.</title>
        <authorList>
            <person name="Huff M."/>
            <person name="Hulse-Kemp A."/>
            <person name="Scheffler B."/>
            <person name="Youngblood R."/>
            <person name="Simpson S."/>
            <person name="Babiker E."/>
            <person name="Staton M."/>
        </authorList>
    </citation>
    <scope>NUCLEOTIDE SEQUENCE [LARGE SCALE GENOMIC DNA]</scope>
    <source>
        <tissue evidence="4">Leaf</tissue>
    </source>
</reference>
<proteinExistence type="predicted"/>
<gene>
    <name evidence="4" type="ORF">PVL29_021464</name>
</gene>
<protein>
    <recommendedName>
        <fullName evidence="3">PGG domain-containing protein</fullName>
    </recommendedName>
</protein>
<feature type="transmembrane region" description="Helical" evidence="2">
    <location>
        <begin position="575"/>
        <end position="601"/>
    </location>
</feature>
<dbReference type="PANTHER" id="PTHR24177:SF314">
    <property type="entry name" value="PROTEIN ACCELERATED CELL DEATH 6-LIKE ISOFORM X1"/>
    <property type="match status" value="1"/>
</dbReference>
<feature type="compositionally biased region" description="Polar residues" evidence="1">
    <location>
        <begin position="680"/>
        <end position="690"/>
    </location>
</feature>
<evidence type="ECO:0000256" key="1">
    <source>
        <dbReference type="SAM" id="MobiDB-lite"/>
    </source>
</evidence>